<dbReference type="PANTHER" id="PTHR11360">
    <property type="entry name" value="MONOCARBOXYLATE TRANSPORTER"/>
    <property type="match status" value="1"/>
</dbReference>
<feature type="transmembrane region" description="Helical" evidence="2">
    <location>
        <begin position="103"/>
        <end position="124"/>
    </location>
</feature>
<evidence type="ECO:0000256" key="2">
    <source>
        <dbReference type="SAM" id="Phobius"/>
    </source>
</evidence>
<feature type="transmembrane region" description="Helical" evidence="2">
    <location>
        <begin position="410"/>
        <end position="430"/>
    </location>
</feature>
<name>A0A2P2I0M9_9CRUS</name>
<feature type="compositionally biased region" description="Basic and acidic residues" evidence="1">
    <location>
        <begin position="65"/>
        <end position="74"/>
    </location>
</feature>
<feature type="transmembrane region" description="Helical" evidence="2">
    <location>
        <begin position="436"/>
        <end position="455"/>
    </location>
</feature>
<keyword evidence="2" id="KW-1133">Transmembrane helix</keyword>
<feature type="transmembrane region" description="Helical" evidence="2">
    <location>
        <begin position="260"/>
        <end position="281"/>
    </location>
</feature>
<feature type="transmembrane region" description="Helical" evidence="2">
    <location>
        <begin position="169"/>
        <end position="192"/>
    </location>
</feature>
<dbReference type="InterPro" id="IPR050327">
    <property type="entry name" value="Proton-linked_MCT"/>
</dbReference>
<dbReference type="PANTHER" id="PTHR11360:SF306">
    <property type="entry name" value="RE01051P"/>
    <property type="match status" value="1"/>
</dbReference>
<sequence length="529" mass="58062">MSVTHYSYGSCDTGAPPPSPDKQSEDRLSSVLQDQITENGLLDDEITTSNHNVKRRQSPSTSECIRTEQVDRPDLSAADGEEDDDDAPLPALSSLPDVRDRGYAWVTIAVMGLINMISNGYMRASGIICNAVIDTYPGISTAVTSLIIASLGTFRNILAPIVGAASEQFGYRAVMLCGALLCSAALMTAAFANNVACIVLSLGAMMGMGMSLLETPQVIVLSDYFDRRKELADSLRVAGNPIGGIILSFLFVSLHESVGIKLTFVFMSAILLQTVVPLCLIRPYHVQQKITQARKSQLTKTYSNDCEREQMKKAQIIEIHKKDAGHTRKKFDFILFKDPIYLTYIAMIFCWGLGFPHMFYFIPMYGRSINLSPTQNSTLIAYQSTLDCINRIITGMLLNRRMFEKRHYFTGCMLVGGAGICLIPFCGGFWTMICAMTLTTFCSTGFFTCLNGLLIDQFGRDNISSSYGFIRMIQGFFCAVLPPLLGLIVDVTGSFIPSFLVMGGGVMMAGICIALQPLIPSKNLINQLR</sequence>
<proteinExistence type="evidence at transcript level"/>
<dbReference type="InterPro" id="IPR011701">
    <property type="entry name" value="MFS"/>
</dbReference>
<feature type="transmembrane region" description="Helical" evidence="2">
    <location>
        <begin position="136"/>
        <end position="157"/>
    </location>
</feature>
<dbReference type="AlphaFoldDB" id="A0A2P2I0M9"/>
<feature type="transmembrane region" description="Helical" evidence="2">
    <location>
        <begin position="339"/>
        <end position="360"/>
    </location>
</feature>
<dbReference type="Pfam" id="PF07690">
    <property type="entry name" value="MFS_1"/>
    <property type="match status" value="1"/>
</dbReference>
<feature type="transmembrane region" description="Helical" evidence="2">
    <location>
        <begin position="467"/>
        <end position="489"/>
    </location>
</feature>
<feature type="transmembrane region" description="Helical" evidence="2">
    <location>
        <begin position="198"/>
        <end position="225"/>
    </location>
</feature>
<dbReference type="SUPFAM" id="SSF103473">
    <property type="entry name" value="MFS general substrate transporter"/>
    <property type="match status" value="1"/>
</dbReference>
<accession>A0A2P2I0M9</accession>
<dbReference type="GO" id="GO:0008028">
    <property type="term" value="F:monocarboxylic acid transmembrane transporter activity"/>
    <property type="evidence" value="ECO:0007669"/>
    <property type="project" value="TreeGrafter"/>
</dbReference>
<feature type="transmembrane region" description="Helical" evidence="2">
    <location>
        <begin position="495"/>
        <end position="519"/>
    </location>
</feature>
<dbReference type="EMBL" id="IACF01001753">
    <property type="protein sequence ID" value="LAB67436.1"/>
    <property type="molecule type" value="mRNA"/>
</dbReference>
<feature type="region of interest" description="Disordered" evidence="1">
    <location>
        <begin position="1"/>
        <end position="92"/>
    </location>
</feature>
<keyword evidence="2" id="KW-0812">Transmembrane</keyword>
<evidence type="ECO:0000313" key="3">
    <source>
        <dbReference type="EMBL" id="LAB67436.1"/>
    </source>
</evidence>
<dbReference type="InterPro" id="IPR036259">
    <property type="entry name" value="MFS_trans_sf"/>
</dbReference>
<dbReference type="Gene3D" id="1.20.1250.20">
    <property type="entry name" value="MFS general substrate transporter like domains"/>
    <property type="match status" value="1"/>
</dbReference>
<keyword evidence="2" id="KW-0472">Membrane</keyword>
<evidence type="ECO:0000256" key="1">
    <source>
        <dbReference type="SAM" id="MobiDB-lite"/>
    </source>
</evidence>
<organism evidence="3">
    <name type="scientific">Hirondellea gigas</name>
    <dbReference type="NCBI Taxonomy" id="1518452"/>
    <lineage>
        <taxon>Eukaryota</taxon>
        <taxon>Metazoa</taxon>
        <taxon>Ecdysozoa</taxon>
        <taxon>Arthropoda</taxon>
        <taxon>Crustacea</taxon>
        <taxon>Multicrustacea</taxon>
        <taxon>Malacostraca</taxon>
        <taxon>Eumalacostraca</taxon>
        <taxon>Peracarida</taxon>
        <taxon>Amphipoda</taxon>
        <taxon>Amphilochidea</taxon>
        <taxon>Lysianassida</taxon>
        <taxon>Lysianassidira</taxon>
        <taxon>Lysianassoidea</taxon>
        <taxon>Lysianassidae</taxon>
        <taxon>Hirondellea</taxon>
    </lineage>
</organism>
<protein>
    <submittedName>
        <fullName evidence="3">Monocarboxylate transporter 2-like</fullName>
    </submittedName>
</protein>
<feature type="transmembrane region" description="Helical" evidence="2">
    <location>
        <begin position="237"/>
        <end position="254"/>
    </location>
</feature>
<reference evidence="3" key="1">
    <citation type="journal article" date="2018" name="Biosci. Biotechnol. Biochem.">
        <title>Polysaccharide hydrolase of the hadal zone amphipods Hirondellea gigas.</title>
        <authorList>
            <person name="Kobayashi H."/>
            <person name="Nagahama T."/>
            <person name="Arai W."/>
            <person name="Sasagawa Y."/>
            <person name="Umeda M."/>
            <person name="Hayashi T."/>
            <person name="Nikaido I."/>
            <person name="Watanabe H."/>
            <person name="Oguri K."/>
            <person name="Kitazato H."/>
            <person name="Fujioka K."/>
            <person name="Kido Y."/>
            <person name="Takami H."/>
        </authorList>
    </citation>
    <scope>NUCLEOTIDE SEQUENCE</scope>
    <source>
        <tissue evidence="3">Whole body</tissue>
    </source>
</reference>